<dbReference type="EMBL" id="LAZR01010716">
    <property type="protein sequence ID" value="KKM65481.1"/>
    <property type="molecule type" value="Genomic_DNA"/>
</dbReference>
<sequence>MRPSDIKLALNKLAAEQLPGMMWGSPGIGKSSIVAQLAREQHRKVFDIRLALLDPTDLRGIPFYNPETKSAEWAPATILPKEKGGKELIMIDEKGNEIILRDSHAILFLDEINAAPPIVQAAAYQLVLDRRIGDYHLPEGVSIIAAGNGEGDKAVTFKMPTPLLNRFIHLDYDVDFEDWHDWAVTNAVEPDVVGFLNYKKPLLNKFDPKSASRGFPTPRSWEFASRVLDRSIPDNVMRHLIGGAVGEGAAIEFMAYREVYLKLPDPADILDGKVKKMPDRSDLSAAYSMITALSYELKERHDKKGKGKAFFGDAGVY</sequence>
<accession>A0A0F9JSQ9</accession>
<dbReference type="SMART" id="SM00382">
    <property type="entry name" value="AAA"/>
    <property type="match status" value="1"/>
</dbReference>
<comment type="caution">
    <text evidence="2">The sequence shown here is derived from an EMBL/GenBank/DDBJ whole genome shotgun (WGS) entry which is preliminary data.</text>
</comment>
<gene>
    <name evidence="2" type="ORF">LCGC14_1490790</name>
</gene>
<dbReference type="SUPFAM" id="SSF52540">
    <property type="entry name" value="P-loop containing nucleoside triphosphate hydrolases"/>
    <property type="match status" value="1"/>
</dbReference>
<feature type="non-terminal residue" evidence="2">
    <location>
        <position position="317"/>
    </location>
</feature>
<dbReference type="GO" id="GO:0005524">
    <property type="term" value="F:ATP binding"/>
    <property type="evidence" value="ECO:0007669"/>
    <property type="project" value="InterPro"/>
</dbReference>
<dbReference type="GO" id="GO:0016887">
    <property type="term" value="F:ATP hydrolysis activity"/>
    <property type="evidence" value="ECO:0007669"/>
    <property type="project" value="InterPro"/>
</dbReference>
<evidence type="ECO:0000259" key="1">
    <source>
        <dbReference type="SMART" id="SM00382"/>
    </source>
</evidence>
<dbReference type="Pfam" id="PF07728">
    <property type="entry name" value="AAA_5"/>
    <property type="match status" value="1"/>
</dbReference>
<reference evidence="2" key="1">
    <citation type="journal article" date="2015" name="Nature">
        <title>Complex archaea that bridge the gap between prokaryotes and eukaryotes.</title>
        <authorList>
            <person name="Spang A."/>
            <person name="Saw J.H."/>
            <person name="Jorgensen S.L."/>
            <person name="Zaremba-Niedzwiedzka K."/>
            <person name="Martijn J."/>
            <person name="Lind A.E."/>
            <person name="van Eijk R."/>
            <person name="Schleper C."/>
            <person name="Guy L."/>
            <person name="Ettema T.J."/>
        </authorList>
    </citation>
    <scope>NUCLEOTIDE SEQUENCE</scope>
</reference>
<dbReference type="InterPro" id="IPR011704">
    <property type="entry name" value="ATPase_dyneun-rel_AAA"/>
</dbReference>
<feature type="domain" description="AAA+ ATPase" evidence="1">
    <location>
        <begin position="16"/>
        <end position="173"/>
    </location>
</feature>
<name>A0A0F9JSQ9_9ZZZZ</name>
<evidence type="ECO:0000313" key="2">
    <source>
        <dbReference type="EMBL" id="KKM65481.1"/>
    </source>
</evidence>
<organism evidence="2">
    <name type="scientific">marine sediment metagenome</name>
    <dbReference type="NCBI Taxonomy" id="412755"/>
    <lineage>
        <taxon>unclassified sequences</taxon>
        <taxon>metagenomes</taxon>
        <taxon>ecological metagenomes</taxon>
    </lineage>
</organism>
<dbReference type="AlphaFoldDB" id="A0A0F9JSQ9"/>
<dbReference type="CDD" id="cd00009">
    <property type="entry name" value="AAA"/>
    <property type="match status" value="1"/>
</dbReference>
<dbReference type="InterPro" id="IPR027417">
    <property type="entry name" value="P-loop_NTPase"/>
</dbReference>
<protein>
    <recommendedName>
        <fullName evidence="1">AAA+ ATPase domain-containing protein</fullName>
    </recommendedName>
</protein>
<dbReference type="Gene3D" id="3.40.50.300">
    <property type="entry name" value="P-loop containing nucleotide triphosphate hydrolases"/>
    <property type="match status" value="1"/>
</dbReference>
<proteinExistence type="predicted"/>
<dbReference type="InterPro" id="IPR003593">
    <property type="entry name" value="AAA+_ATPase"/>
</dbReference>